<evidence type="ECO:0000256" key="1">
    <source>
        <dbReference type="ARBA" id="ARBA00001231"/>
    </source>
</evidence>
<keyword evidence="4" id="KW-0378">Hydrolase</keyword>
<dbReference type="InterPro" id="IPR036881">
    <property type="entry name" value="Glyco_hydro_3_C_sf"/>
</dbReference>
<keyword evidence="5" id="KW-0326">Glycosidase</keyword>
<accession>A0A5M6CMX7</accession>
<dbReference type="Gene3D" id="3.40.50.1700">
    <property type="entry name" value="Glycoside hydrolase family 3 C-terminal domain"/>
    <property type="match status" value="1"/>
</dbReference>
<protein>
    <recommendedName>
        <fullName evidence="3">beta-N-acetylhexosaminidase</fullName>
        <ecNumber evidence="3">3.2.1.52</ecNumber>
    </recommendedName>
</protein>
<comment type="catalytic activity">
    <reaction evidence="1">
        <text>Hydrolysis of terminal non-reducing N-acetyl-D-hexosamine residues in N-acetyl-beta-D-hexosaminides.</text>
        <dbReference type="EC" id="3.2.1.52"/>
    </reaction>
</comment>
<dbReference type="InterPro" id="IPR019800">
    <property type="entry name" value="Glyco_hydro_3_AS"/>
</dbReference>
<dbReference type="GO" id="GO:0005975">
    <property type="term" value="P:carbohydrate metabolic process"/>
    <property type="evidence" value="ECO:0007669"/>
    <property type="project" value="InterPro"/>
</dbReference>
<evidence type="ECO:0000256" key="3">
    <source>
        <dbReference type="ARBA" id="ARBA00012663"/>
    </source>
</evidence>
<dbReference type="PRINTS" id="PR00133">
    <property type="entry name" value="GLHYDRLASE3"/>
</dbReference>
<name>A0A5M6CMX7_9BACT</name>
<dbReference type="PANTHER" id="PTHR30480">
    <property type="entry name" value="BETA-HEXOSAMINIDASE-RELATED"/>
    <property type="match status" value="1"/>
</dbReference>
<comment type="caution">
    <text evidence="7">The sequence shown here is derived from an EMBL/GenBank/DDBJ whole genome shotgun (WGS) entry which is preliminary data.</text>
</comment>
<dbReference type="AlphaFoldDB" id="A0A5M6CMX7"/>
<dbReference type="InterPro" id="IPR017853">
    <property type="entry name" value="GH"/>
</dbReference>
<dbReference type="RefSeq" id="WP_150032179.1">
    <property type="nucleotide sequence ID" value="NZ_VWSH01000002.1"/>
</dbReference>
<evidence type="ECO:0000256" key="2">
    <source>
        <dbReference type="ARBA" id="ARBA00005336"/>
    </source>
</evidence>
<dbReference type="PROSITE" id="PS00775">
    <property type="entry name" value="GLYCOSYL_HYDROL_F3"/>
    <property type="match status" value="1"/>
</dbReference>
<reference evidence="7 8" key="1">
    <citation type="submission" date="2019-09" db="EMBL/GenBank/DDBJ databases">
        <title>Genome sequence and assembly of Taibaiella sp.</title>
        <authorList>
            <person name="Chhetri G."/>
        </authorList>
    </citation>
    <scope>NUCLEOTIDE SEQUENCE [LARGE SCALE GENOMIC DNA]</scope>
    <source>
        <strain evidence="7 8">KVB11</strain>
    </source>
</reference>
<dbReference type="Gene3D" id="3.20.20.300">
    <property type="entry name" value="Glycoside hydrolase, family 3, N-terminal domain"/>
    <property type="match status" value="1"/>
</dbReference>
<evidence type="ECO:0000313" key="7">
    <source>
        <dbReference type="EMBL" id="KAA5534499.1"/>
    </source>
</evidence>
<gene>
    <name evidence="7" type="ORF">F0919_07710</name>
</gene>
<evidence type="ECO:0000256" key="5">
    <source>
        <dbReference type="ARBA" id="ARBA00023295"/>
    </source>
</evidence>
<evidence type="ECO:0000313" key="8">
    <source>
        <dbReference type="Proteomes" id="UP000323632"/>
    </source>
</evidence>
<dbReference type="SUPFAM" id="SSF52279">
    <property type="entry name" value="Beta-D-glucan exohydrolase, C-terminal domain"/>
    <property type="match status" value="1"/>
</dbReference>
<dbReference type="EMBL" id="VWSH01000002">
    <property type="protein sequence ID" value="KAA5534499.1"/>
    <property type="molecule type" value="Genomic_DNA"/>
</dbReference>
<dbReference type="InterPro" id="IPR001764">
    <property type="entry name" value="Glyco_hydro_3_N"/>
</dbReference>
<dbReference type="InterPro" id="IPR050226">
    <property type="entry name" value="NagZ_Beta-hexosaminidase"/>
</dbReference>
<sequence>MSKAFIFLLSLVTFLDLKASAQQFEFRNKWVDSVYNSMSEQERIGQLFMVAAYSGGEKANAADIEKLLKARQIGGVIFMQGTPEAQARLTNQWQALSPVKLLIGMDAEWGLGMRLTGVKNFPRQMMLGATHDTALMYEMGSAIAAQCKRLGVHIDFAPVVDVNNNPANPVINFRSFGDDKEWVVKLGIAYMKGLQDNGIMACAKHFPGHGDVAVDSHLDLPVVNKTKAQLNELELYPFQKLIAAGIKSVMVAHLSLPALDTTPNTPSTLSKNIITGLLKTEMGFGGLVFTDALNMKGLTKYYPDGETDLRAFLAGNDVLLFSQDVPLAISKIQNAIKFGTATEADLEVRVKKILAAKYDAGLNNLTAVDENNVTADLNAKSNAIIEKISRAAITLVKDRDKTLDKLKLKNVKVAYINVNGTNAENQLLTQLQKKFPKLLTQTLPSNSNTNDAAQLLSKTKAADVIIIGLHNLALYPGKEGNYGLDNVQIAFLQQLSKNKNAIFAVMGNAYALKNICNAGSIIVGYEDDTYTQEAAFEVMTGVLKAKGELPVKPCK</sequence>
<dbReference type="SUPFAM" id="SSF51445">
    <property type="entry name" value="(Trans)glycosidases"/>
    <property type="match status" value="1"/>
</dbReference>
<dbReference type="EC" id="3.2.1.52" evidence="3"/>
<dbReference type="GO" id="GO:0004563">
    <property type="term" value="F:beta-N-acetylhexosaminidase activity"/>
    <property type="evidence" value="ECO:0007669"/>
    <property type="project" value="UniProtKB-EC"/>
</dbReference>
<evidence type="ECO:0000259" key="6">
    <source>
        <dbReference type="Pfam" id="PF00933"/>
    </source>
</evidence>
<feature type="domain" description="Glycoside hydrolase family 3 N-terminal" evidence="6">
    <location>
        <begin position="41"/>
        <end position="354"/>
    </location>
</feature>
<dbReference type="InterPro" id="IPR036962">
    <property type="entry name" value="Glyco_hydro_3_N_sf"/>
</dbReference>
<dbReference type="PANTHER" id="PTHR30480:SF13">
    <property type="entry name" value="BETA-HEXOSAMINIDASE"/>
    <property type="match status" value="1"/>
</dbReference>
<evidence type="ECO:0000256" key="4">
    <source>
        <dbReference type="ARBA" id="ARBA00022801"/>
    </source>
</evidence>
<dbReference type="Proteomes" id="UP000323632">
    <property type="component" value="Unassembled WGS sequence"/>
</dbReference>
<comment type="similarity">
    <text evidence="2">Belongs to the glycosyl hydrolase 3 family.</text>
</comment>
<proteinExistence type="inferred from homology"/>
<keyword evidence="8" id="KW-1185">Reference proteome</keyword>
<dbReference type="GO" id="GO:0009254">
    <property type="term" value="P:peptidoglycan turnover"/>
    <property type="evidence" value="ECO:0007669"/>
    <property type="project" value="TreeGrafter"/>
</dbReference>
<organism evidence="7 8">
    <name type="scientific">Taibaiella lutea</name>
    <dbReference type="NCBI Taxonomy" id="2608001"/>
    <lineage>
        <taxon>Bacteria</taxon>
        <taxon>Pseudomonadati</taxon>
        <taxon>Bacteroidota</taxon>
        <taxon>Chitinophagia</taxon>
        <taxon>Chitinophagales</taxon>
        <taxon>Chitinophagaceae</taxon>
        <taxon>Taibaiella</taxon>
    </lineage>
</organism>
<dbReference type="Pfam" id="PF00933">
    <property type="entry name" value="Glyco_hydro_3"/>
    <property type="match status" value="1"/>
</dbReference>